<dbReference type="SUPFAM" id="SSF57716">
    <property type="entry name" value="Glucocorticoid receptor-like (DNA-binding domain)"/>
    <property type="match status" value="1"/>
</dbReference>
<dbReference type="FunFam" id="3.30.50.10:FF:000010">
    <property type="entry name" value="Peroxisome proliferator-activated receptor gamma"/>
    <property type="match status" value="1"/>
</dbReference>
<evidence type="ECO:0000256" key="14">
    <source>
        <dbReference type="ARBA" id="ARBA00023170"/>
    </source>
</evidence>
<dbReference type="SUPFAM" id="SSF48508">
    <property type="entry name" value="Nuclear receptor ligand-binding domain"/>
    <property type="match status" value="1"/>
</dbReference>
<keyword evidence="14 17" id="KW-0675">Receptor</keyword>
<dbReference type="GO" id="GO:0030154">
    <property type="term" value="P:cell differentiation"/>
    <property type="evidence" value="ECO:0007669"/>
    <property type="project" value="TreeGrafter"/>
</dbReference>
<dbReference type="GO" id="GO:0009755">
    <property type="term" value="P:hormone-mediated signaling pathway"/>
    <property type="evidence" value="ECO:0007669"/>
    <property type="project" value="TreeGrafter"/>
</dbReference>
<dbReference type="GO" id="GO:0005634">
    <property type="term" value="C:nucleus"/>
    <property type="evidence" value="ECO:0007669"/>
    <property type="project" value="UniProtKB-SubCell"/>
</dbReference>
<evidence type="ECO:0000313" key="22">
    <source>
        <dbReference type="Proteomes" id="UP000606274"/>
    </source>
</evidence>
<keyword evidence="13 17" id="KW-0804">Transcription</keyword>
<dbReference type="InterPro" id="IPR000536">
    <property type="entry name" value="Nucl_hrmn_rcpt_lig-bd"/>
</dbReference>
<dbReference type="GO" id="GO:0050728">
    <property type="term" value="P:negative regulation of inflammatory response"/>
    <property type="evidence" value="ECO:0007669"/>
    <property type="project" value="TreeGrafter"/>
</dbReference>
<feature type="region of interest" description="Disordered" evidence="18">
    <location>
        <begin position="161"/>
        <end position="281"/>
    </location>
</feature>
<evidence type="ECO:0000256" key="4">
    <source>
        <dbReference type="ARBA" id="ARBA00022490"/>
    </source>
</evidence>
<dbReference type="GO" id="GO:0045923">
    <property type="term" value="P:positive regulation of fatty acid metabolic process"/>
    <property type="evidence" value="ECO:0007669"/>
    <property type="project" value="TreeGrafter"/>
</dbReference>
<dbReference type="InterPro" id="IPR035500">
    <property type="entry name" value="NHR-like_dom_sf"/>
</dbReference>
<gene>
    <name evidence="21" type="ORF">HF521_008527</name>
</gene>
<evidence type="ECO:0000256" key="1">
    <source>
        <dbReference type="ARBA" id="ARBA00004496"/>
    </source>
</evidence>
<evidence type="ECO:0000259" key="19">
    <source>
        <dbReference type="PROSITE" id="PS51030"/>
    </source>
</evidence>
<dbReference type="GO" id="GO:0005737">
    <property type="term" value="C:cytoplasm"/>
    <property type="evidence" value="ECO:0007669"/>
    <property type="project" value="UniProtKB-SubCell"/>
</dbReference>
<dbReference type="FunFam" id="1.10.565.10:FF:000017">
    <property type="entry name" value="Peroxisome proliferator-activated receptor gamma"/>
    <property type="match status" value="1"/>
</dbReference>
<dbReference type="InterPro" id="IPR001723">
    <property type="entry name" value="Nuclear_hrmn_rcpt"/>
</dbReference>
<evidence type="ECO:0000259" key="20">
    <source>
        <dbReference type="PROSITE" id="PS51843"/>
    </source>
</evidence>
<dbReference type="GO" id="GO:0010629">
    <property type="term" value="P:negative regulation of gene expression"/>
    <property type="evidence" value="ECO:0007669"/>
    <property type="project" value="UniProtKB-ARBA"/>
</dbReference>
<evidence type="ECO:0000256" key="10">
    <source>
        <dbReference type="ARBA" id="ARBA00023108"/>
    </source>
</evidence>
<evidence type="ECO:0000256" key="9">
    <source>
        <dbReference type="ARBA" id="ARBA00023015"/>
    </source>
</evidence>
<dbReference type="GO" id="GO:0006631">
    <property type="term" value="P:fatty acid metabolic process"/>
    <property type="evidence" value="ECO:0007669"/>
    <property type="project" value="TreeGrafter"/>
</dbReference>
<evidence type="ECO:0000256" key="11">
    <source>
        <dbReference type="ARBA" id="ARBA00023125"/>
    </source>
</evidence>
<dbReference type="Gene3D" id="1.10.565.10">
    <property type="entry name" value="Retinoid X Receptor"/>
    <property type="match status" value="1"/>
</dbReference>
<dbReference type="InterPro" id="IPR003074">
    <property type="entry name" value="1Cnucl_rcpt"/>
</dbReference>
<dbReference type="PROSITE" id="PS51030">
    <property type="entry name" value="NUCLEAR_REC_DBD_2"/>
    <property type="match status" value="1"/>
</dbReference>
<dbReference type="GO" id="GO:0000978">
    <property type="term" value="F:RNA polymerase II cis-regulatory region sequence-specific DNA binding"/>
    <property type="evidence" value="ECO:0007669"/>
    <property type="project" value="TreeGrafter"/>
</dbReference>
<dbReference type="GO" id="GO:0048511">
    <property type="term" value="P:rhythmic process"/>
    <property type="evidence" value="ECO:0007669"/>
    <property type="project" value="UniProtKB-KW"/>
</dbReference>
<evidence type="ECO:0000256" key="8">
    <source>
        <dbReference type="ARBA" id="ARBA00022833"/>
    </source>
</evidence>
<dbReference type="GO" id="GO:0008270">
    <property type="term" value="F:zinc ion binding"/>
    <property type="evidence" value="ECO:0007669"/>
    <property type="project" value="UniProtKB-KW"/>
</dbReference>
<comment type="similarity">
    <text evidence="2">Belongs to the nuclear hormone receptor family. NR1 subfamily.</text>
</comment>
<dbReference type="InterPro" id="IPR050234">
    <property type="entry name" value="Nuclear_hormone_rcpt_NR1"/>
</dbReference>
<organism evidence="21 22">
    <name type="scientific">Silurus meridionalis</name>
    <name type="common">Southern catfish</name>
    <name type="synonym">Silurus soldatovi meridionalis</name>
    <dbReference type="NCBI Taxonomy" id="175797"/>
    <lineage>
        <taxon>Eukaryota</taxon>
        <taxon>Metazoa</taxon>
        <taxon>Chordata</taxon>
        <taxon>Craniata</taxon>
        <taxon>Vertebrata</taxon>
        <taxon>Euteleostomi</taxon>
        <taxon>Actinopterygii</taxon>
        <taxon>Neopterygii</taxon>
        <taxon>Teleostei</taxon>
        <taxon>Ostariophysi</taxon>
        <taxon>Siluriformes</taxon>
        <taxon>Siluridae</taxon>
        <taxon>Silurus</taxon>
    </lineage>
</organism>
<dbReference type="GO" id="GO:0001227">
    <property type="term" value="F:DNA-binding transcription repressor activity, RNA polymerase II-specific"/>
    <property type="evidence" value="ECO:0007669"/>
    <property type="project" value="TreeGrafter"/>
</dbReference>
<dbReference type="CDD" id="cd06932">
    <property type="entry name" value="NR_LBD_PPAR"/>
    <property type="match status" value="1"/>
</dbReference>
<keyword evidence="11 17" id="KW-0238">DNA-binding</keyword>
<keyword evidence="12" id="KW-0010">Activator</keyword>
<dbReference type="Pfam" id="PF00104">
    <property type="entry name" value="Hormone_recep"/>
    <property type="match status" value="1"/>
</dbReference>
<feature type="domain" description="NR LBD" evidence="20">
    <location>
        <begin position="442"/>
        <end position="682"/>
    </location>
</feature>
<evidence type="ECO:0000256" key="2">
    <source>
        <dbReference type="ARBA" id="ARBA00008092"/>
    </source>
</evidence>
<dbReference type="PANTHER" id="PTHR24082">
    <property type="entry name" value="NUCLEAR HORMONE RECEPTOR"/>
    <property type="match status" value="1"/>
</dbReference>
<evidence type="ECO:0000256" key="6">
    <source>
        <dbReference type="ARBA" id="ARBA00022723"/>
    </source>
</evidence>
<dbReference type="Pfam" id="PF12577">
    <property type="entry name" value="PPARgamma_N"/>
    <property type="match status" value="1"/>
</dbReference>
<reference evidence="21" key="1">
    <citation type="submission" date="2020-08" db="EMBL/GenBank/DDBJ databases">
        <title>Chromosome-level assembly of Southern catfish (Silurus meridionalis) provides insights into visual adaptation to the nocturnal and benthic lifestyles.</title>
        <authorList>
            <person name="Zhang Y."/>
            <person name="Wang D."/>
            <person name="Peng Z."/>
        </authorList>
    </citation>
    <scope>NUCLEOTIDE SEQUENCE</scope>
    <source>
        <strain evidence="21">SWU-2019-XX</strain>
        <tissue evidence="21">Muscle</tissue>
    </source>
</reference>
<feature type="compositionally biased region" description="Basic and acidic residues" evidence="18">
    <location>
        <begin position="19"/>
        <end position="29"/>
    </location>
</feature>
<protein>
    <recommendedName>
        <fullName evidence="3">Peroxisome proliferator-activated receptor gamma</fullName>
    </recommendedName>
    <alternativeName>
        <fullName evidence="16">Nuclear receptor subfamily 1 group C member 3</fullName>
    </alternativeName>
</protein>
<dbReference type="GO" id="GO:0045944">
    <property type="term" value="P:positive regulation of transcription by RNA polymerase II"/>
    <property type="evidence" value="ECO:0007669"/>
    <property type="project" value="TreeGrafter"/>
</dbReference>
<dbReference type="InterPro" id="IPR001628">
    <property type="entry name" value="Znf_hrmn_rcpt"/>
</dbReference>
<evidence type="ECO:0000256" key="12">
    <source>
        <dbReference type="ARBA" id="ARBA00023159"/>
    </source>
</evidence>
<dbReference type="PRINTS" id="PR00398">
    <property type="entry name" value="STRDHORMONER"/>
</dbReference>
<feature type="compositionally biased region" description="Basic residues" evidence="18">
    <location>
        <begin position="36"/>
        <end position="48"/>
    </location>
</feature>
<sequence>MLDPIWQRAQKAQLSASEQRQHLPSDDKTAAVQPEKRKKKKKKSYRGRVRTANTDCYTVNGGGGTAVWSHSAKDESAEKRGHVQRTHADMVDTQTFSWPMGFGLSVLDLEGLDDSSHSLDMKPFSTINDYTSISGIEYTPSPGQSETTHMMDLTHMYNYRSQGDNYRPHENPYRLHENSYRPQENSYRAQENSYRAQENSYRAQENSYRAQENSYRAQENSYNAQENSYRAPESNYRPQESSYRAQDISYRPQQSSYRTQEENFRVHETQSSIKLEPESPPQFAENSMGFPKQHDDPSTSVLNIECRVCGDKASGFHYGVHACEGCKGFFRRTIRLKLVYDHCDLHCRIHKKSRNKCQYCRFQKCLVVGMSHNAIRFGRMPQAEKEKLLAEVSSDLEHMHPEAADLRSLAKLLYESYLKNFPLTKAKARAILSGKTSDNAPFVIHDMKSLLEGEQFINCRQIPRQDHHRRPSVSSVQSDLQREVELRFFHSCQSRSAEAVSEVTEFAKSIPGFLNLDLNDQVTLLKYAVIEVLIIMMSPLMNKDGTLISYGQIFMTREFLKSLRKPFGEMMEPKFEFSVKFNMLELDDSDMALFLAVIILSGDRPGLLNVKPIEDLQENVLHSLELHLKMNHPDSLHLFAKVLQKMTDLRQIVSDHVHFIHVLKESEINMCLHPLLQEIMKDLY</sequence>
<dbReference type="PANTHER" id="PTHR24082:SF488">
    <property type="entry name" value="PEROXISOME PROLIFERATOR-ACTIVATED RECEPTOR GAMMA"/>
    <property type="match status" value="1"/>
</dbReference>
<evidence type="ECO:0000256" key="3">
    <source>
        <dbReference type="ARBA" id="ARBA00018974"/>
    </source>
</evidence>
<dbReference type="AlphaFoldDB" id="A0A8T0AQQ9"/>
<evidence type="ECO:0000256" key="16">
    <source>
        <dbReference type="ARBA" id="ARBA00032721"/>
    </source>
</evidence>
<accession>A0A8T0AQQ9</accession>
<keyword evidence="8 17" id="KW-0862">Zinc</keyword>
<feature type="region of interest" description="Disordered" evidence="18">
    <location>
        <begin position="1"/>
        <end position="48"/>
    </location>
</feature>
<evidence type="ECO:0000313" key="21">
    <source>
        <dbReference type="EMBL" id="KAF7693211.1"/>
    </source>
</evidence>
<comment type="caution">
    <text evidence="21">The sequence shown here is derived from an EMBL/GenBank/DDBJ whole genome shotgun (WGS) entry which is preliminary data.</text>
</comment>
<evidence type="ECO:0000256" key="7">
    <source>
        <dbReference type="ARBA" id="ARBA00022771"/>
    </source>
</evidence>
<dbReference type="InterPro" id="IPR022590">
    <property type="entry name" value="PPARgamma_N"/>
</dbReference>
<dbReference type="SMART" id="SM00399">
    <property type="entry name" value="ZnF_C4"/>
    <property type="match status" value="1"/>
</dbReference>
<dbReference type="GO" id="GO:0004879">
    <property type="term" value="F:nuclear receptor activity"/>
    <property type="evidence" value="ECO:0007669"/>
    <property type="project" value="InterPro"/>
</dbReference>
<keyword evidence="5" id="KW-0597">Phosphoprotein</keyword>
<keyword evidence="15 17" id="KW-0539">Nucleus</keyword>
<evidence type="ECO:0000256" key="15">
    <source>
        <dbReference type="ARBA" id="ARBA00023242"/>
    </source>
</evidence>
<name>A0A8T0AQQ9_SILME</name>
<evidence type="ECO:0000256" key="5">
    <source>
        <dbReference type="ARBA" id="ARBA00022553"/>
    </source>
</evidence>
<keyword evidence="10" id="KW-0090">Biological rhythms</keyword>
<keyword evidence="7 17" id="KW-0863">Zinc-finger</keyword>
<dbReference type="GO" id="GO:0051049">
    <property type="term" value="P:regulation of transport"/>
    <property type="evidence" value="ECO:0007669"/>
    <property type="project" value="UniProtKB-ARBA"/>
</dbReference>
<keyword evidence="6 17" id="KW-0479">Metal-binding</keyword>
<proteinExistence type="inferred from homology"/>
<dbReference type="GO" id="GO:0010887">
    <property type="term" value="P:negative regulation of cholesterol storage"/>
    <property type="evidence" value="ECO:0007669"/>
    <property type="project" value="TreeGrafter"/>
</dbReference>
<dbReference type="Gene3D" id="3.30.50.10">
    <property type="entry name" value="Erythroid Transcription Factor GATA-1, subunit A"/>
    <property type="match status" value="1"/>
</dbReference>
<keyword evidence="9 17" id="KW-0805">Transcription regulation</keyword>
<evidence type="ECO:0000256" key="13">
    <source>
        <dbReference type="ARBA" id="ARBA00023163"/>
    </source>
</evidence>
<evidence type="ECO:0000256" key="18">
    <source>
        <dbReference type="SAM" id="MobiDB-lite"/>
    </source>
</evidence>
<dbReference type="PRINTS" id="PR00047">
    <property type="entry name" value="STROIDFINGER"/>
</dbReference>
<dbReference type="PROSITE" id="PS51843">
    <property type="entry name" value="NR_LBD"/>
    <property type="match status" value="1"/>
</dbReference>
<dbReference type="EMBL" id="JABFDY010000019">
    <property type="protein sequence ID" value="KAF7693211.1"/>
    <property type="molecule type" value="Genomic_DNA"/>
</dbReference>
<dbReference type="Pfam" id="PF00105">
    <property type="entry name" value="zf-C4"/>
    <property type="match status" value="1"/>
</dbReference>
<dbReference type="SMART" id="SM00430">
    <property type="entry name" value="HOLI"/>
    <property type="match status" value="1"/>
</dbReference>
<feature type="compositionally biased region" description="Polar residues" evidence="18">
    <location>
        <begin position="180"/>
        <end position="228"/>
    </location>
</feature>
<dbReference type="CDD" id="cd06965">
    <property type="entry name" value="NR_DBD_Ppar"/>
    <property type="match status" value="1"/>
</dbReference>
<dbReference type="Proteomes" id="UP000606274">
    <property type="component" value="Unassembled WGS sequence"/>
</dbReference>
<evidence type="ECO:0000256" key="17">
    <source>
        <dbReference type="RuleBase" id="RU004334"/>
    </source>
</evidence>
<feature type="compositionally biased region" description="Basic and acidic residues" evidence="18">
    <location>
        <begin position="259"/>
        <end position="268"/>
    </location>
</feature>
<dbReference type="PROSITE" id="PS00031">
    <property type="entry name" value="NUCLEAR_REC_DBD_1"/>
    <property type="match status" value="1"/>
</dbReference>
<keyword evidence="22" id="KW-1185">Reference proteome</keyword>
<dbReference type="PRINTS" id="PR01288">
    <property type="entry name" value="PROXISOMEPAR"/>
</dbReference>
<keyword evidence="4" id="KW-0963">Cytoplasm</keyword>
<comment type="subcellular location">
    <subcellularLocation>
        <location evidence="1">Cytoplasm</location>
    </subcellularLocation>
    <subcellularLocation>
        <location evidence="17">Nucleus</location>
    </subcellularLocation>
</comment>
<feature type="domain" description="Nuclear receptor" evidence="19">
    <location>
        <begin position="303"/>
        <end position="377"/>
    </location>
</feature>
<dbReference type="InterPro" id="IPR013088">
    <property type="entry name" value="Znf_NHR/GATA"/>
</dbReference>
<feature type="compositionally biased region" description="Basic and acidic residues" evidence="18">
    <location>
        <begin position="166"/>
        <end position="179"/>
    </location>
</feature>